<evidence type="ECO:0000259" key="1">
    <source>
        <dbReference type="PROSITE" id="PS50052"/>
    </source>
</evidence>
<sequence length="186" mass="21985">MDRIICLVGESGSGKSTIAEELSKKDYNYIESYTTRRQRYEGEKGHIFVDYETYIESTITVEDKANIIAYTYFDGNHYWASREQYRNRGNSIYIVDPVGVHELKQEVKDAEIITIYLNADEQIRYNRMCKRKYGEENIYDETIYSRIKHDKNAFKVIECDYVVDSNRNLEEVLSDVENIIGYMNKK</sequence>
<dbReference type="Gene3D" id="3.40.50.300">
    <property type="entry name" value="P-loop containing nucleotide triphosphate hydrolases"/>
    <property type="match status" value="1"/>
</dbReference>
<dbReference type="PROSITE" id="PS50052">
    <property type="entry name" value="GUANYLATE_KINASE_2"/>
    <property type="match status" value="1"/>
</dbReference>
<dbReference type="RefSeq" id="WP_128215560.1">
    <property type="nucleotide sequence ID" value="NZ_CP025746.1"/>
</dbReference>
<gene>
    <name evidence="2" type="ORF">C1I91_26215</name>
</gene>
<dbReference type="GO" id="GO:0016301">
    <property type="term" value="F:kinase activity"/>
    <property type="evidence" value="ECO:0007669"/>
    <property type="project" value="UniProtKB-KW"/>
</dbReference>
<organism evidence="2 3">
    <name type="scientific">Clostridium manihotivorum</name>
    <dbReference type="NCBI Taxonomy" id="2320868"/>
    <lineage>
        <taxon>Bacteria</taxon>
        <taxon>Bacillati</taxon>
        <taxon>Bacillota</taxon>
        <taxon>Clostridia</taxon>
        <taxon>Eubacteriales</taxon>
        <taxon>Clostridiaceae</taxon>
        <taxon>Clostridium</taxon>
    </lineage>
</organism>
<dbReference type="InterPro" id="IPR008144">
    <property type="entry name" value="Guanylate_kin-like_dom"/>
</dbReference>
<proteinExistence type="predicted"/>
<feature type="domain" description="Guanylate kinase-like" evidence="1">
    <location>
        <begin position="2"/>
        <end position="181"/>
    </location>
</feature>
<dbReference type="Proteomes" id="UP000286268">
    <property type="component" value="Chromosome"/>
</dbReference>
<keyword evidence="3" id="KW-1185">Reference proteome</keyword>
<evidence type="ECO:0000313" key="2">
    <source>
        <dbReference type="EMBL" id="QAA34849.1"/>
    </source>
</evidence>
<dbReference type="SUPFAM" id="SSF52540">
    <property type="entry name" value="P-loop containing nucleoside triphosphate hydrolases"/>
    <property type="match status" value="1"/>
</dbReference>
<dbReference type="OrthoDB" id="1033810at2"/>
<dbReference type="AlphaFoldDB" id="A0A410E0I2"/>
<protein>
    <submittedName>
        <fullName evidence="2">Guanylate kinase</fullName>
    </submittedName>
</protein>
<accession>A0A410E0I2</accession>
<evidence type="ECO:0000313" key="3">
    <source>
        <dbReference type="Proteomes" id="UP000286268"/>
    </source>
</evidence>
<keyword evidence="2" id="KW-0808">Transferase</keyword>
<dbReference type="Pfam" id="PF13238">
    <property type="entry name" value="AAA_18"/>
    <property type="match status" value="1"/>
</dbReference>
<name>A0A410E0I2_9CLOT</name>
<dbReference type="EMBL" id="CP025746">
    <property type="protein sequence ID" value="QAA34849.1"/>
    <property type="molecule type" value="Genomic_DNA"/>
</dbReference>
<dbReference type="KEGG" id="cmah:C1I91_26215"/>
<keyword evidence="2" id="KW-0418">Kinase</keyword>
<reference evidence="2 3" key="1">
    <citation type="submission" date="2018-01" db="EMBL/GenBank/DDBJ databases">
        <title>Genome Sequencing and Assembly of Anaerobacter polyendosporus strain CT4.</title>
        <authorList>
            <person name="Tachaapaikoon C."/>
            <person name="Sutheeworapong S."/>
            <person name="Jenjaroenpun P."/>
            <person name="Wongsurawat T."/>
            <person name="Nookeaw I."/>
            <person name="Cheawchanlertfa P."/>
            <person name="Kosugi A."/>
            <person name="Cheevadhanarak S."/>
            <person name="Ratanakhanokchai K."/>
        </authorList>
    </citation>
    <scope>NUCLEOTIDE SEQUENCE [LARGE SCALE GENOMIC DNA]</scope>
    <source>
        <strain evidence="2 3">CT4</strain>
    </source>
</reference>
<dbReference type="InterPro" id="IPR027417">
    <property type="entry name" value="P-loop_NTPase"/>
</dbReference>